<reference evidence="1 2" key="1">
    <citation type="journal article" date="2016" name="Nat. Commun.">
        <title>Thousands of microbial genomes shed light on interconnected biogeochemical processes in an aquifer system.</title>
        <authorList>
            <person name="Anantharaman K."/>
            <person name="Brown C.T."/>
            <person name="Hug L.A."/>
            <person name="Sharon I."/>
            <person name="Castelle C.J."/>
            <person name="Probst A.J."/>
            <person name="Thomas B.C."/>
            <person name="Singh A."/>
            <person name="Wilkins M.J."/>
            <person name="Karaoz U."/>
            <person name="Brodie E.L."/>
            <person name="Williams K.H."/>
            <person name="Hubbard S.S."/>
            <person name="Banfield J.F."/>
        </authorList>
    </citation>
    <scope>NUCLEOTIDE SEQUENCE [LARGE SCALE GENOMIC DNA]</scope>
</reference>
<dbReference type="AlphaFoldDB" id="A0A1F5GGH8"/>
<dbReference type="InterPro" id="IPR007460">
    <property type="entry name" value="BrnT_toxin"/>
</dbReference>
<sequence length="96" mass="11499">MGLPVPLSFDWDNENIDKNWKKHQVHYKEAEEVFYNRPIRIYRNIVHSLTEKRFSVLGITDSKRLLYISFPIRGGYLRVISARDQSKKERSIYAKK</sequence>
<evidence type="ECO:0008006" key="3">
    <source>
        <dbReference type="Google" id="ProtNLM"/>
    </source>
</evidence>
<dbReference type="Gene3D" id="3.10.450.530">
    <property type="entry name" value="Ribonuclease toxin, BrnT, of type II toxin-antitoxin system"/>
    <property type="match status" value="1"/>
</dbReference>
<dbReference type="Proteomes" id="UP000178492">
    <property type="component" value="Unassembled WGS sequence"/>
</dbReference>
<dbReference type="EMBL" id="MFBE01000027">
    <property type="protein sequence ID" value="OGD90939.1"/>
    <property type="molecule type" value="Genomic_DNA"/>
</dbReference>
<accession>A0A1F5GGH8</accession>
<dbReference type="Pfam" id="PF04365">
    <property type="entry name" value="BrnT_toxin"/>
    <property type="match status" value="1"/>
</dbReference>
<dbReference type="STRING" id="1797715.A3D81_00400"/>
<evidence type="ECO:0000313" key="2">
    <source>
        <dbReference type="Proteomes" id="UP000178492"/>
    </source>
</evidence>
<name>A0A1F5GGH8_9BACT</name>
<evidence type="ECO:0000313" key="1">
    <source>
        <dbReference type="EMBL" id="OGD90939.1"/>
    </source>
</evidence>
<organism evidence="1 2">
    <name type="scientific">Candidatus Curtissbacteria bacterium RIFCSPHIGHO2_02_FULL_40_17</name>
    <dbReference type="NCBI Taxonomy" id="1797715"/>
    <lineage>
        <taxon>Bacteria</taxon>
        <taxon>Candidatus Curtissiibacteriota</taxon>
    </lineage>
</organism>
<gene>
    <name evidence="1" type="ORF">A3D81_00400</name>
</gene>
<protein>
    <recommendedName>
        <fullName evidence="3">Toxin</fullName>
    </recommendedName>
</protein>
<proteinExistence type="predicted"/>
<dbReference type="InterPro" id="IPR038573">
    <property type="entry name" value="BrnT_sf"/>
</dbReference>
<comment type="caution">
    <text evidence="1">The sequence shown here is derived from an EMBL/GenBank/DDBJ whole genome shotgun (WGS) entry which is preliminary data.</text>
</comment>